<evidence type="ECO:0000256" key="2">
    <source>
        <dbReference type="ARBA" id="ARBA00022475"/>
    </source>
</evidence>
<keyword evidence="9" id="KW-1185">Reference proteome</keyword>
<feature type="domain" description="Type II secretion system protein GspF" evidence="7">
    <location>
        <begin position="149"/>
        <end position="273"/>
    </location>
</feature>
<keyword evidence="3 6" id="KW-0812">Transmembrane</keyword>
<reference evidence="8" key="1">
    <citation type="submission" date="2022-07" db="EMBL/GenBank/DDBJ databases">
        <authorList>
            <person name="Li W.-J."/>
            <person name="Deng Q.-Q."/>
        </authorList>
    </citation>
    <scope>NUCLEOTIDE SEQUENCE</scope>
    <source>
        <strain evidence="8">SYSU M60031</strain>
    </source>
</reference>
<evidence type="ECO:0000259" key="7">
    <source>
        <dbReference type="Pfam" id="PF00482"/>
    </source>
</evidence>
<dbReference type="PANTHER" id="PTHR35007:SF1">
    <property type="entry name" value="PILUS ASSEMBLY PROTEIN"/>
    <property type="match status" value="1"/>
</dbReference>
<evidence type="ECO:0000313" key="8">
    <source>
        <dbReference type="EMBL" id="MCP8969327.1"/>
    </source>
</evidence>
<keyword evidence="5 6" id="KW-0472">Membrane</keyword>
<dbReference type="PANTHER" id="PTHR35007">
    <property type="entry name" value="INTEGRAL MEMBRANE PROTEIN-RELATED"/>
    <property type="match status" value="1"/>
</dbReference>
<evidence type="ECO:0000256" key="3">
    <source>
        <dbReference type="ARBA" id="ARBA00022692"/>
    </source>
</evidence>
<evidence type="ECO:0000256" key="6">
    <source>
        <dbReference type="SAM" id="Phobius"/>
    </source>
</evidence>
<evidence type="ECO:0000313" key="9">
    <source>
        <dbReference type="Proteomes" id="UP001156102"/>
    </source>
</evidence>
<keyword evidence="4 6" id="KW-1133">Transmembrane helix</keyword>
<evidence type="ECO:0000256" key="5">
    <source>
        <dbReference type="ARBA" id="ARBA00023136"/>
    </source>
</evidence>
<feature type="transmembrane region" description="Helical" evidence="6">
    <location>
        <begin position="257"/>
        <end position="277"/>
    </location>
</feature>
<dbReference type="EMBL" id="JANCLT010000005">
    <property type="protein sequence ID" value="MCP8969327.1"/>
    <property type="molecule type" value="Genomic_DNA"/>
</dbReference>
<dbReference type="Proteomes" id="UP001156102">
    <property type="component" value="Unassembled WGS sequence"/>
</dbReference>
<dbReference type="Gene3D" id="1.20.81.30">
    <property type="entry name" value="Type II secretion system (T2SS), domain F"/>
    <property type="match status" value="1"/>
</dbReference>
<gene>
    <name evidence="8" type="ORF">NK662_12330</name>
</gene>
<name>A0AA42BPZ7_9BACI</name>
<organism evidence="8 9">
    <name type="scientific">Ectobacillus ponti</name>
    <dbReference type="NCBI Taxonomy" id="2961894"/>
    <lineage>
        <taxon>Bacteria</taxon>
        <taxon>Bacillati</taxon>
        <taxon>Bacillota</taxon>
        <taxon>Bacilli</taxon>
        <taxon>Bacillales</taxon>
        <taxon>Bacillaceae</taxon>
        <taxon>Ectobacillus</taxon>
    </lineage>
</organism>
<dbReference type="InterPro" id="IPR018076">
    <property type="entry name" value="T2SS_GspF_dom"/>
</dbReference>
<dbReference type="InterPro" id="IPR042094">
    <property type="entry name" value="T2SS_GspF_sf"/>
</dbReference>
<dbReference type="GO" id="GO:0005886">
    <property type="term" value="C:plasma membrane"/>
    <property type="evidence" value="ECO:0007669"/>
    <property type="project" value="UniProtKB-SubCell"/>
</dbReference>
<sequence length="316" mass="34864">MTMKLVIIWAVTTALFYTAAASMRRKAYMKQRVELLLAASATPEEIQKEQQIQKRKSVMAGLSKVFYGMSFRRTEVLLEQAGSTLLPEEFFAWRIVVAGSALLCFLLAGFSWYLNAAAAAAAFFVPVLYMKRRRHKRLQALSGQLIEALGTMANSMRAGFSFMQAMQLSGKEMPKPIGPEFARAVQEIGLGIPVEEALQSLVSRLPNRDLDVVVQAILAQRSSGGNLAELLETIEETIRGRVRVAEEMRTLTAQGRMSALVVTLLPVGLALYLATASPEYFGPMLHHPIGRIMLGAAGVSIAIGWFVIRKMIRIEV</sequence>
<protein>
    <submittedName>
        <fullName evidence="8">Type II secretion system F family protein</fullName>
    </submittedName>
</protein>
<dbReference type="RefSeq" id="WP_254759235.1">
    <property type="nucleotide sequence ID" value="NZ_JANCLT010000005.1"/>
</dbReference>
<dbReference type="AlphaFoldDB" id="A0AA42BPZ7"/>
<dbReference type="Pfam" id="PF00482">
    <property type="entry name" value="T2SSF"/>
    <property type="match status" value="1"/>
</dbReference>
<comment type="subcellular location">
    <subcellularLocation>
        <location evidence="1">Cell membrane</location>
        <topology evidence="1">Multi-pass membrane protein</topology>
    </subcellularLocation>
</comment>
<accession>A0AA42BPZ7</accession>
<evidence type="ECO:0000256" key="4">
    <source>
        <dbReference type="ARBA" id="ARBA00022989"/>
    </source>
</evidence>
<keyword evidence="2" id="KW-1003">Cell membrane</keyword>
<feature type="transmembrane region" description="Helical" evidence="6">
    <location>
        <begin position="289"/>
        <end position="308"/>
    </location>
</feature>
<evidence type="ECO:0000256" key="1">
    <source>
        <dbReference type="ARBA" id="ARBA00004651"/>
    </source>
</evidence>
<proteinExistence type="predicted"/>
<comment type="caution">
    <text evidence="8">The sequence shown here is derived from an EMBL/GenBank/DDBJ whole genome shotgun (WGS) entry which is preliminary data.</text>
</comment>
<feature type="transmembrane region" description="Helical" evidence="6">
    <location>
        <begin position="95"/>
        <end position="128"/>
    </location>
</feature>